<sequence length="139" mass="15905">MKQYRDNYCQISYDPNSNQVYLKWLLPPDEQALLCSYEKGLDMAISNQAASWVTDSSIGFQVDISMQHALAQLAASRLQQTSLKRFARVTPIDVFQEIVTHKICNHINDLSTKRIEFEVFHDPKDAQTWGTLASHLCVN</sequence>
<reference evidence="2" key="1">
    <citation type="journal article" date="2019" name="Int. J. Syst. Evol. Microbiol.">
        <title>The Global Catalogue of Microorganisms (GCM) 10K type strain sequencing project: providing services to taxonomists for standard genome sequencing and annotation.</title>
        <authorList>
            <consortium name="The Broad Institute Genomics Platform"/>
            <consortium name="The Broad Institute Genome Sequencing Center for Infectious Disease"/>
            <person name="Wu L."/>
            <person name="Ma J."/>
        </authorList>
    </citation>
    <scope>NUCLEOTIDE SEQUENCE [LARGE SCALE GENOMIC DNA]</scope>
    <source>
        <strain evidence="2">CGMCC 1.12749</strain>
    </source>
</reference>
<evidence type="ECO:0000313" key="1">
    <source>
        <dbReference type="EMBL" id="GGF99532.1"/>
    </source>
</evidence>
<keyword evidence="2" id="KW-1185">Reference proteome</keyword>
<name>A0ABQ1VVS6_9BACT</name>
<dbReference type="RefSeq" id="WP_188499548.1">
    <property type="nucleotide sequence ID" value="NZ_BMFP01000001.1"/>
</dbReference>
<dbReference type="EMBL" id="BMFP01000001">
    <property type="protein sequence ID" value="GGF99532.1"/>
    <property type="molecule type" value="Genomic_DNA"/>
</dbReference>
<gene>
    <name evidence="1" type="ORF">GCM10011323_00840</name>
</gene>
<proteinExistence type="predicted"/>
<organism evidence="1 2">
    <name type="scientific">Pontibacter amylolyticus</name>
    <dbReference type="NCBI Taxonomy" id="1424080"/>
    <lineage>
        <taxon>Bacteria</taxon>
        <taxon>Pseudomonadati</taxon>
        <taxon>Bacteroidota</taxon>
        <taxon>Cytophagia</taxon>
        <taxon>Cytophagales</taxon>
        <taxon>Hymenobacteraceae</taxon>
        <taxon>Pontibacter</taxon>
    </lineage>
</organism>
<dbReference type="Proteomes" id="UP000634043">
    <property type="component" value="Unassembled WGS sequence"/>
</dbReference>
<evidence type="ECO:0000313" key="2">
    <source>
        <dbReference type="Proteomes" id="UP000634043"/>
    </source>
</evidence>
<accession>A0ABQ1VVS6</accession>
<comment type="caution">
    <text evidence="1">The sequence shown here is derived from an EMBL/GenBank/DDBJ whole genome shotgun (WGS) entry which is preliminary data.</text>
</comment>
<protein>
    <submittedName>
        <fullName evidence="1">Uncharacterized protein</fullName>
    </submittedName>
</protein>